<organism evidence="2 3">
    <name type="scientific">Kibdelosporangium lantanae</name>
    <dbReference type="NCBI Taxonomy" id="1497396"/>
    <lineage>
        <taxon>Bacteria</taxon>
        <taxon>Bacillati</taxon>
        <taxon>Actinomycetota</taxon>
        <taxon>Actinomycetes</taxon>
        <taxon>Pseudonocardiales</taxon>
        <taxon>Pseudonocardiaceae</taxon>
        <taxon>Kibdelosporangium</taxon>
    </lineage>
</organism>
<accession>A0ABW3M7T5</accession>
<gene>
    <name evidence="2" type="ORF">ACFQ1S_11135</name>
</gene>
<keyword evidence="3" id="KW-1185">Reference proteome</keyword>
<evidence type="ECO:0000256" key="1">
    <source>
        <dbReference type="SAM" id="Coils"/>
    </source>
</evidence>
<dbReference type="SUPFAM" id="SSF53474">
    <property type="entry name" value="alpha/beta-Hydrolases"/>
    <property type="match status" value="1"/>
</dbReference>
<evidence type="ECO:0000313" key="2">
    <source>
        <dbReference type="EMBL" id="MFD1046078.1"/>
    </source>
</evidence>
<keyword evidence="1" id="KW-0175">Coiled coil</keyword>
<dbReference type="EMBL" id="JBHTIS010000512">
    <property type="protein sequence ID" value="MFD1046078.1"/>
    <property type="molecule type" value="Genomic_DNA"/>
</dbReference>
<reference evidence="3" key="1">
    <citation type="journal article" date="2019" name="Int. J. Syst. Evol. Microbiol.">
        <title>The Global Catalogue of Microorganisms (GCM) 10K type strain sequencing project: providing services to taxonomists for standard genome sequencing and annotation.</title>
        <authorList>
            <consortium name="The Broad Institute Genomics Platform"/>
            <consortium name="The Broad Institute Genome Sequencing Center for Infectious Disease"/>
            <person name="Wu L."/>
            <person name="Ma J."/>
        </authorList>
    </citation>
    <scope>NUCLEOTIDE SEQUENCE [LARGE SCALE GENOMIC DNA]</scope>
    <source>
        <strain evidence="3">JCM 31486</strain>
    </source>
</reference>
<evidence type="ECO:0000313" key="3">
    <source>
        <dbReference type="Proteomes" id="UP001597045"/>
    </source>
</evidence>
<name>A0ABW3M7T5_9PSEU</name>
<protein>
    <submittedName>
        <fullName evidence="2">Uncharacterized protein</fullName>
    </submittedName>
</protein>
<proteinExistence type="predicted"/>
<sequence>MFVNQKAADRYFDAYDTILREWPVPAEELDIDTRFGATRVRRSGTTGPPIVLLAGYKATSLSWRQNVEELAVRHQVYAALAPYTSSKLLATLENNRIALYTRVLQMQYEMAGYADDHDRLAETISAQRHELDRLRDELDGAHGHVAALQQEIERLRETPRPEPTNNFGHALTQLGRVAAAQVRKSLH</sequence>
<dbReference type="Proteomes" id="UP001597045">
    <property type="component" value="Unassembled WGS sequence"/>
</dbReference>
<dbReference type="Gene3D" id="3.40.50.1820">
    <property type="entry name" value="alpha/beta hydrolase"/>
    <property type="match status" value="1"/>
</dbReference>
<dbReference type="InterPro" id="IPR029058">
    <property type="entry name" value="AB_hydrolase_fold"/>
</dbReference>
<feature type="coiled-coil region" evidence="1">
    <location>
        <begin position="117"/>
        <end position="158"/>
    </location>
</feature>
<comment type="caution">
    <text evidence="2">The sequence shown here is derived from an EMBL/GenBank/DDBJ whole genome shotgun (WGS) entry which is preliminary data.</text>
</comment>